<accession>A0ABY5V4X9</accession>
<feature type="domain" description="DUF4906" evidence="1">
    <location>
        <begin position="169"/>
        <end position="239"/>
    </location>
</feature>
<protein>
    <submittedName>
        <fullName evidence="3">DUF4906 domain-containing protein</fullName>
    </submittedName>
</protein>
<evidence type="ECO:0000259" key="2">
    <source>
        <dbReference type="Pfam" id="PF18998"/>
    </source>
</evidence>
<dbReference type="Pfam" id="PF18998">
    <property type="entry name" value="Flg_new_2"/>
    <property type="match status" value="1"/>
</dbReference>
<feature type="domain" description="Bacterial repeat" evidence="2">
    <location>
        <begin position="411"/>
        <end position="453"/>
    </location>
</feature>
<name>A0ABY5V4X9_9BACT</name>
<dbReference type="InterPro" id="IPR032594">
    <property type="entry name" value="DUF4906"/>
</dbReference>
<dbReference type="Gene3D" id="2.60.40.10">
    <property type="entry name" value="Immunoglobulins"/>
    <property type="match status" value="1"/>
</dbReference>
<dbReference type="InterPro" id="IPR013783">
    <property type="entry name" value="Ig-like_fold"/>
</dbReference>
<sequence>MSSVTRSVDETTIRDLNFYLCDDNGGIILHRYQTSATLRFECLPGSYRIRIAANMGRDLGENPASEDFTVSHADEYDVLPMAYEGDITIIPSADGALTLPAVEVQRCVAKISYHITVAPAVADIELRSVQLLSVPRSVSVFDMAAAPSDNPDDYTDCPETELLGQQAVGDCYLLPNMQGIVALITDQRQKNPENAPANASYLLIRAVRGSKVLAYYIYLGGNNTSDFNVRANVHYRFNISILGDNEVDTRISSYAVNVHDTYEENAIGGYCVYNPSQMLAVEIDGSPAPLTLRGHIDVIQGDAGSFCLNGSPIGDGCELTLTEQPGPNVFSVNYKPEIYTAANSQVACTVTVGDDAGFAQSFDIGHRFANRLDVYIHPATAENGNGTAAVAGALYDAETSSLTHDRVVLCHEKGCTLTAVPDAGYRFEGWYASSDYRTLLSTSASYAYVPTSPEAAIFPKFRTDVQPLEAELTPPSALVVGVSAQCNLTLSGTDSPDPMTAFLTCSDPQIMFTFPNGERITSGSAVSLLSGTHGISFTPRAAGSLTVTLRVTDGFGQSVERSFTQEVRYPKSTALLRTQASAYPYSNSPMTLTVSSKEYEGDYTVSCTVTGEECQVVYNDSVLQPDECITLRAGTHTFTATSYSSGRSTFVFTVTDSYGQSTTARGSITWK</sequence>
<dbReference type="EMBL" id="CP102252">
    <property type="protein sequence ID" value="UWN64606.1"/>
    <property type="molecule type" value="Genomic_DNA"/>
</dbReference>
<evidence type="ECO:0000313" key="4">
    <source>
        <dbReference type="Proteomes" id="UP001058267"/>
    </source>
</evidence>
<keyword evidence="4" id="KW-1185">Reference proteome</keyword>
<dbReference type="Gene3D" id="2.60.40.2410">
    <property type="entry name" value="Uncharacterised protein PF12988, DUF3872"/>
    <property type="match status" value="1"/>
</dbReference>
<organism evidence="3 4">
    <name type="scientific">Alistipes senegalensis JC50</name>
    <dbReference type="NCBI Taxonomy" id="1033732"/>
    <lineage>
        <taxon>Bacteria</taxon>
        <taxon>Pseudomonadati</taxon>
        <taxon>Bacteroidota</taxon>
        <taxon>Bacteroidia</taxon>
        <taxon>Bacteroidales</taxon>
        <taxon>Rikenellaceae</taxon>
        <taxon>Alistipes</taxon>
    </lineage>
</organism>
<dbReference type="InterPro" id="IPR038707">
    <property type="entry name" value="TraQ_sf"/>
</dbReference>
<evidence type="ECO:0000313" key="3">
    <source>
        <dbReference type="EMBL" id="UWN64606.1"/>
    </source>
</evidence>
<gene>
    <name evidence="3" type="ORF">NQ519_12740</name>
</gene>
<dbReference type="Pfam" id="PF16249">
    <property type="entry name" value="DUF4906"/>
    <property type="match status" value="1"/>
</dbReference>
<proteinExistence type="predicted"/>
<dbReference type="InterPro" id="IPR044060">
    <property type="entry name" value="Bacterial_rp_domain"/>
</dbReference>
<dbReference type="RefSeq" id="WP_019150777.1">
    <property type="nucleotide sequence ID" value="NZ_CP102252.1"/>
</dbReference>
<reference evidence="3" key="1">
    <citation type="journal article" date="2022" name="Cell">
        <title>Design, construction, and in vivo augmentation of a complex gut microbiome.</title>
        <authorList>
            <person name="Cheng A.G."/>
            <person name="Ho P.Y."/>
            <person name="Aranda-Diaz A."/>
            <person name="Jain S."/>
            <person name="Yu F.B."/>
            <person name="Meng X."/>
            <person name="Wang M."/>
            <person name="Iakiviak M."/>
            <person name="Nagashima K."/>
            <person name="Zhao A."/>
            <person name="Murugkar P."/>
            <person name="Patil A."/>
            <person name="Atabakhsh K."/>
            <person name="Weakley A."/>
            <person name="Yan J."/>
            <person name="Brumbaugh A.R."/>
            <person name="Higginbottom S."/>
            <person name="Dimas A."/>
            <person name="Shiver A.L."/>
            <person name="Deutschbauer A."/>
            <person name="Neff N."/>
            <person name="Sonnenburg J.L."/>
            <person name="Huang K.C."/>
            <person name="Fischbach M.A."/>
        </authorList>
    </citation>
    <scope>NUCLEOTIDE SEQUENCE</scope>
    <source>
        <strain evidence="3">JC50</strain>
    </source>
</reference>
<evidence type="ECO:0000259" key="1">
    <source>
        <dbReference type="Pfam" id="PF16249"/>
    </source>
</evidence>
<dbReference type="Proteomes" id="UP001058267">
    <property type="component" value="Chromosome"/>
</dbReference>